<feature type="binding site" evidence="5">
    <location>
        <position position="70"/>
    </location>
    <ligand>
        <name>substrate</name>
    </ligand>
</feature>
<feature type="active site" description="Proton donor" evidence="4">
    <location>
        <position position="106"/>
    </location>
</feature>
<feature type="binding site" evidence="5">
    <location>
        <position position="219"/>
    </location>
    <ligand>
        <name>NAD(+)</name>
        <dbReference type="ChEBI" id="CHEBI:57540"/>
    </ligand>
</feature>
<evidence type="ECO:0000256" key="7">
    <source>
        <dbReference type="RuleBase" id="RU004417"/>
    </source>
</evidence>
<dbReference type="InterPro" id="IPR033922">
    <property type="entry name" value="NAD_bind_Glu_DH"/>
</dbReference>
<keyword evidence="5" id="KW-0520">NAD</keyword>
<evidence type="ECO:0000313" key="10">
    <source>
        <dbReference type="Proteomes" id="UP000230292"/>
    </source>
</evidence>
<dbReference type="InterPro" id="IPR014362">
    <property type="entry name" value="Glu_DH"/>
</dbReference>
<dbReference type="FunFam" id="3.40.50.10860:FF:000003">
    <property type="entry name" value="Glutamate dehydrogenase"/>
    <property type="match status" value="1"/>
</dbReference>
<dbReference type="SUPFAM" id="SSF53223">
    <property type="entry name" value="Aminoacid dehydrogenase-like, N-terminal domain"/>
    <property type="match status" value="1"/>
</dbReference>
<sequence>MSMANPFKEGLKQLERAAKHLEDINPGVLERLRSPMREVHISIPVRMDDGSLRTFPGYRVQYDDSRGPFKGGIRFHPDANIHEVRALAFWMTFKCATVGIPYGGGKGGVQVDPKKLSERELEVLSRGWARAMSNVIGPDIDIPAPDVYTNPKIMGWMVDEFSQAVGKWSPGVITGKPISIGGSQGRGQATAQGGIYVAQELLKHLKIKKPSVIIQGFGNAGSVYAELASDLGWKVIGLSDSRGAIVNTKGIDIAKVSKHKLQTGSVVGFPGSVEMDNEKLLLQACDILVPAALEGVITKTNAGRIKAKAILELANGPTVPEADDKLFKKGIIVVPDILANAGGVTVSYFEWVQNNMNYYWTETEVLDRLKPIMVSAFNDVWMAATSAGVDLRTGAYIHATRRIAEAMVDRGRV</sequence>
<dbReference type="GO" id="GO:0000166">
    <property type="term" value="F:nucleotide binding"/>
    <property type="evidence" value="ECO:0007669"/>
    <property type="project" value="UniProtKB-KW"/>
</dbReference>
<feature type="site" description="Important for catalysis" evidence="6">
    <location>
        <position position="146"/>
    </location>
</feature>
<feature type="binding site" evidence="5">
    <location>
        <position position="190"/>
    </location>
    <ligand>
        <name>NAD(+)</name>
        <dbReference type="ChEBI" id="CHEBI:57540"/>
    </ligand>
</feature>
<dbReference type="GO" id="GO:0004352">
    <property type="term" value="F:glutamate dehydrogenase (NAD+) activity"/>
    <property type="evidence" value="ECO:0007669"/>
    <property type="project" value="TreeGrafter"/>
</dbReference>
<dbReference type="InterPro" id="IPR033524">
    <property type="entry name" value="Glu/Leu/Phe/Val_DH_AS"/>
</dbReference>
<dbReference type="PIRSF" id="PIRSF000185">
    <property type="entry name" value="Glu_DH"/>
    <property type="match status" value="1"/>
</dbReference>
<dbReference type="GO" id="GO:0006538">
    <property type="term" value="P:L-glutamate catabolic process"/>
    <property type="evidence" value="ECO:0007669"/>
    <property type="project" value="TreeGrafter"/>
</dbReference>
<name>A0A2M7H2U8_9BACT</name>
<dbReference type="Proteomes" id="UP000230292">
    <property type="component" value="Unassembled WGS sequence"/>
</dbReference>
<keyword evidence="2 3" id="KW-0560">Oxidoreductase</keyword>
<evidence type="ECO:0000256" key="3">
    <source>
        <dbReference type="PIRNR" id="PIRNR000185"/>
    </source>
</evidence>
<dbReference type="PANTHER" id="PTHR11606">
    <property type="entry name" value="GLUTAMATE DEHYDROGENASE"/>
    <property type="match status" value="1"/>
</dbReference>
<organism evidence="9 10">
    <name type="scientific">Candidatus Kerfeldbacteria bacterium CG15_BIG_FIL_POST_REV_8_21_14_020_45_12</name>
    <dbReference type="NCBI Taxonomy" id="2014247"/>
    <lineage>
        <taxon>Bacteria</taxon>
        <taxon>Candidatus Kerfeldiibacteriota</taxon>
    </lineage>
</organism>
<feature type="binding site" evidence="5">
    <location>
        <position position="94"/>
    </location>
    <ligand>
        <name>substrate</name>
    </ligand>
</feature>
<dbReference type="InterPro" id="IPR006096">
    <property type="entry name" value="Glu/Leu/Phe/Val/Trp_DH_C"/>
</dbReference>
<gene>
    <name evidence="9" type="ORF">COW24_04875</name>
</gene>
<reference evidence="9 10" key="1">
    <citation type="submission" date="2017-09" db="EMBL/GenBank/DDBJ databases">
        <title>Depth-based differentiation of microbial function through sediment-hosted aquifers and enrichment of novel symbionts in the deep terrestrial subsurface.</title>
        <authorList>
            <person name="Probst A.J."/>
            <person name="Ladd B."/>
            <person name="Jarett J.K."/>
            <person name="Geller-Mcgrath D.E."/>
            <person name="Sieber C.M."/>
            <person name="Emerson J.B."/>
            <person name="Anantharaman K."/>
            <person name="Thomas B.C."/>
            <person name="Malmstrom R."/>
            <person name="Stieglmeier M."/>
            <person name="Klingl A."/>
            <person name="Woyke T."/>
            <person name="Ryan C.M."/>
            <person name="Banfield J.F."/>
        </authorList>
    </citation>
    <scope>NUCLEOTIDE SEQUENCE [LARGE SCALE GENOMIC DNA]</scope>
    <source>
        <strain evidence="9">CG15_BIG_FIL_POST_REV_8_21_14_020_45_12</strain>
    </source>
</reference>
<dbReference type="CDD" id="cd01076">
    <property type="entry name" value="NAD_bind_1_Glu_DH"/>
    <property type="match status" value="1"/>
</dbReference>
<feature type="binding site" evidence="5">
    <location>
        <position position="347"/>
    </location>
    <ligand>
        <name>substrate</name>
    </ligand>
</feature>
<protein>
    <recommendedName>
        <fullName evidence="3">Glutamate dehydrogenase</fullName>
    </recommendedName>
</protein>
<comment type="caution">
    <text evidence="9">The sequence shown here is derived from an EMBL/GenBank/DDBJ whole genome shotgun (WGS) entry which is preliminary data.</text>
</comment>
<accession>A0A2M7H2U8</accession>
<evidence type="ECO:0000259" key="8">
    <source>
        <dbReference type="SMART" id="SM00839"/>
    </source>
</evidence>
<dbReference type="PRINTS" id="PR00082">
    <property type="entry name" value="GLFDHDRGNASE"/>
</dbReference>
<dbReference type="Gene3D" id="3.40.50.720">
    <property type="entry name" value="NAD(P)-binding Rossmann-like Domain"/>
    <property type="match status" value="1"/>
</dbReference>
<evidence type="ECO:0000256" key="6">
    <source>
        <dbReference type="PIRSR" id="PIRSR000185-3"/>
    </source>
</evidence>
<dbReference type="Pfam" id="PF02812">
    <property type="entry name" value="ELFV_dehydrog_N"/>
    <property type="match status" value="1"/>
</dbReference>
<comment type="similarity">
    <text evidence="1 3 7">Belongs to the Glu/Leu/Phe/Val dehydrogenases family.</text>
</comment>
<dbReference type="SUPFAM" id="SSF51735">
    <property type="entry name" value="NAD(P)-binding Rossmann-fold domains"/>
    <property type="match status" value="1"/>
</dbReference>
<evidence type="ECO:0000256" key="5">
    <source>
        <dbReference type="PIRSR" id="PIRSR000185-2"/>
    </source>
</evidence>
<dbReference type="InterPro" id="IPR036291">
    <property type="entry name" value="NAD(P)-bd_dom_sf"/>
</dbReference>
<dbReference type="Pfam" id="PF00208">
    <property type="entry name" value="ELFV_dehydrog"/>
    <property type="match status" value="1"/>
</dbReference>
<proteinExistence type="inferred from homology"/>
<dbReference type="InterPro" id="IPR006095">
    <property type="entry name" value="Glu/Leu/Phe/Val/Trp_DH"/>
</dbReference>
<evidence type="ECO:0000313" key="9">
    <source>
        <dbReference type="EMBL" id="PIW36514.1"/>
    </source>
</evidence>
<evidence type="ECO:0000256" key="4">
    <source>
        <dbReference type="PIRSR" id="PIRSR000185-1"/>
    </source>
</evidence>
<dbReference type="PANTHER" id="PTHR11606:SF13">
    <property type="entry name" value="GLUTAMATE DEHYDROGENASE 1, MITOCHONDRIAL"/>
    <property type="match status" value="1"/>
</dbReference>
<dbReference type="SMART" id="SM00839">
    <property type="entry name" value="ELFV_dehydrog"/>
    <property type="match status" value="1"/>
</dbReference>
<evidence type="ECO:0000256" key="2">
    <source>
        <dbReference type="ARBA" id="ARBA00023002"/>
    </source>
</evidence>
<feature type="domain" description="Glutamate/phenylalanine/leucine/valine/L-tryptophan dehydrogenase C-terminal" evidence="8">
    <location>
        <begin position="183"/>
        <end position="411"/>
    </location>
</feature>
<dbReference type="InterPro" id="IPR046346">
    <property type="entry name" value="Aminoacid_DH-like_N_sf"/>
</dbReference>
<dbReference type="AlphaFoldDB" id="A0A2M7H2U8"/>
<evidence type="ECO:0000256" key="1">
    <source>
        <dbReference type="ARBA" id="ARBA00006382"/>
    </source>
</evidence>
<dbReference type="EMBL" id="PFGC01000050">
    <property type="protein sequence ID" value="PIW36514.1"/>
    <property type="molecule type" value="Genomic_DNA"/>
</dbReference>
<dbReference type="Gene3D" id="3.40.50.10860">
    <property type="entry name" value="Leucine Dehydrogenase, chain A, domain 1"/>
    <property type="match status" value="1"/>
</dbReference>
<dbReference type="PROSITE" id="PS00074">
    <property type="entry name" value="GLFV_DEHYDROGENASE"/>
    <property type="match status" value="1"/>
</dbReference>
<dbReference type="InterPro" id="IPR006097">
    <property type="entry name" value="Glu/Leu/Phe/Val/Trp_DH_dimer"/>
</dbReference>
<keyword evidence="5" id="KW-0547">Nucleotide-binding</keyword>